<feature type="region of interest" description="Disordered" evidence="2">
    <location>
        <begin position="1"/>
        <end position="29"/>
    </location>
</feature>
<protein>
    <submittedName>
        <fullName evidence="4">Uncharacterized protein</fullName>
    </submittedName>
</protein>
<proteinExistence type="predicted"/>
<dbReference type="InterPro" id="IPR029044">
    <property type="entry name" value="Nucleotide-diphossugar_trans"/>
</dbReference>
<keyword evidence="3" id="KW-0812">Transmembrane</keyword>
<feature type="compositionally biased region" description="Pro residues" evidence="2">
    <location>
        <begin position="15"/>
        <end position="24"/>
    </location>
</feature>
<keyword evidence="5" id="KW-1185">Reference proteome</keyword>
<dbReference type="Proteomes" id="UP001165122">
    <property type="component" value="Unassembled WGS sequence"/>
</dbReference>
<gene>
    <name evidence="4" type="ORF">TrLO_g6952</name>
</gene>
<dbReference type="Gene3D" id="3.90.550.20">
    <property type="match status" value="1"/>
</dbReference>
<dbReference type="GO" id="GO:0051999">
    <property type="term" value="P:mannosyl-inositol phosphorylceramide biosynthetic process"/>
    <property type="evidence" value="ECO:0007669"/>
    <property type="project" value="TreeGrafter"/>
</dbReference>
<dbReference type="EMBL" id="BRXW01000647">
    <property type="protein sequence ID" value="GMH72020.1"/>
    <property type="molecule type" value="Genomic_DNA"/>
</dbReference>
<dbReference type="PANTHER" id="PTHR32385:SF15">
    <property type="entry name" value="INOSITOL PHOSPHOCERAMIDE MANNOSYLTRANSFERASE 1"/>
    <property type="match status" value="1"/>
</dbReference>
<dbReference type="InterPro" id="IPR051706">
    <property type="entry name" value="Glycosyltransferase_domain"/>
</dbReference>
<organism evidence="4 5">
    <name type="scientific">Triparma laevis f. longispina</name>
    <dbReference type="NCBI Taxonomy" id="1714387"/>
    <lineage>
        <taxon>Eukaryota</taxon>
        <taxon>Sar</taxon>
        <taxon>Stramenopiles</taxon>
        <taxon>Ochrophyta</taxon>
        <taxon>Bolidophyceae</taxon>
        <taxon>Parmales</taxon>
        <taxon>Triparmaceae</taxon>
        <taxon>Triparma</taxon>
    </lineage>
</organism>
<dbReference type="GO" id="GO:0016020">
    <property type="term" value="C:membrane"/>
    <property type="evidence" value="ECO:0007669"/>
    <property type="project" value="GOC"/>
</dbReference>
<accession>A0A9W7EBJ2</accession>
<evidence type="ECO:0000313" key="5">
    <source>
        <dbReference type="Proteomes" id="UP001165122"/>
    </source>
</evidence>
<evidence type="ECO:0000256" key="3">
    <source>
        <dbReference type="SAM" id="Phobius"/>
    </source>
</evidence>
<keyword evidence="3" id="KW-0472">Membrane</keyword>
<dbReference type="PANTHER" id="PTHR32385">
    <property type="entry name" value="MANNOSYL PHOSPHORYLINOSITOL CERAMIDE SYNTHASE"/>
    <property type="match status" value="1"/>
</dbReference>
<keyword evidence="1" id="KW-0808">Transferase</keyword>
<feature type="transmembrane region" description="Helical" evidence="3">
    <location>
        <begin position="60"/>
        <end position="78"/>
    </location>
</feature>
<dbReference type="GO" id="GO:0000030">
    <property type="term" value="F:mannosyltransferase activity"/>
    <property type="evidence" value="ECO:0007669"/>
    <property type="project" value="TreeGrafter"/>
</dbReference>
<reference evidence="5" key="1">
    <citation type="journal article" date="2023" name="Commun. Biol.">
        <title>Genome analysis of Parmales, the sister group of diatoms, reveals the evolutionary specialization of diatoms from phago-mixotrophs to photoautotrophs.</title>
        <authorList>
            <person name="Ban H."/>
            <person name="Sato S."/>
            <person name="Yoshikawa S."/>
            <person name="Yamada K."/>
            <person name="Nakamura Y."/>
            <person name="Ichinomiya M."/>
            <person name="Sato N."/>
            <person name="Blanc-Mathieu R."/>
            <person name="Endo H."/>
            <person name="Kuwata A."/>
            <person name="Ogata H."/>
        </authorList>
    </citation>
    <scope>NUCLEOTIDE SEQUENCE [LARGE SCALE GENOMIC DNA]</scope>
    <source>
        <strain evidence="5">NIES 3700</strain>
    </source>
</reference>
<dbReference type="SUPFAM" id="SSF53448">
    <property type="entry name" value="Nucleotide-diphospho-sugar transferases"/>
    <property type="match status" value="1"/>
</dbReference>
<name>A0A9W7EBJ2_9STRA</name>
<comment type="caution">
    <text evidence="4">The sequence shown here is derived from an EMBL/GenBank/DDBJ whole genome shotgun (WGS) entry which is preliminary data.</text>
</comment>
<dbReference type="InterPro" id="IPR007577">
    <property type="entry name" value="GlycoTrfase_DXD_sugar-bd_CS"/>
</dbReference>
<keyword evidence="3" id="KW-1133">Transmembrane helix</keyword>
<evidence type="ECO:0000256" key="1">
    <source>
        <dbReference type="ARBA" id="ARBA00022679"/>
    </source>
</evidence>
<dbReference type="Pfam" id="PF04488">
    <property type="entry name" value="Gly_transf_sug"/>
    <property type="match status" value="1"/>
</dbReference>
<dbReference type="AlphaFoldDB" id="A0A9W7EBJ2"/>
<evidence type="ECO:0000256" key="2">
    <source>
        <dbReference type="SAM" id="MobiDB-lite"/>
    </source>
</evidence>
<sequence>MISRRPKRDDSSSPPLSPSSPSPFTPLTSPPSISLPSVSLNSVLHVPRNKGDTGRKIFKLFFKVVTVLVVVLIPGMIYEEVTKDWDPCKTKSLLTSANHQTSLTSSTHLPLLLHLQSRTYPLPLGSTEQLLQKTWLNVYPGIEVLFEDVTSLTKIIEDNRDQYIHVIWTDESCAKLVSEVGDFSKVYNNLSSNIEKIDSCRYIFLSEFGGVYHDSDFEVVSDFWDVLPPDGVGLVESPYRYNEVVQNSLMSSVVGHPFWEGVLVEIGRRSSMNIKKPFGMGVLQTTGPTMLSDTMQTYQSTTPPTSSQTFGPVTILSCALFHRVPRGIYDTTFGNIVAREYLTRLVPMKGCGNFRGEGDCEVTRHWGRASWTKKGEE</sequence>
<evidence type="ECO:0000313" key="4">
    <source>
        <dbReference type="EMBL" id="GMH72020.1"/>
    </source>
</evidence>
<dbReference type="OrthoDB" id="3647at2759"/>